<comment type="caution">
    <text evidence="2">The sequence shown here is derived from an EMBL/GenBank/DDBJ whole genome shotgun (WGS) entry which is preliminary data.</text>
</comment>
<protein>
    <submittedName>
        <fullName evidence="2">Uncharacterized protein</fullName>
    </submittedName>
</protein>
<keyword evidence="3" id="KW-1185">Reference proteome</keyword>
<proteinExistence type="predicted"/>
<evidence type="ECO:0000256" key="1">
    <source>
        <dbReference type="SAM" id="Coils"/>
    </source>
</evidence>
<evidence type="ECO:0000313" key="2">
    <source>
        <dbReference type="EMBL" id="RMI38891.1"/>
    </source>
</evidence>
<dbReference type="AlphaFoldDB" id="A0A3M2LN56"/>
<accession>A0A3M2LN56</accession>
<reference evidence="2 3" key="1">
    <citation type="submission" date="2018-10" db="EMBL/GenBank/DDBJ databases">
        <title>Isolation from soil.</title>
        <authorList>
            <person name="Hu J."/>
        </authorList>
    </citation>
    <scope>NUCLEOTIDE SEQUENCE [LARGE SCALE GENOMIC DNA]</scope>
    <source>
        <strain evidence="2 3">NEAU-Ht49</strain>
    </source>
</reference>
<name>A0A3M2LN56_9ACTN</name>
<organism evidence="2 3">
    <name type="scientific">Actinomadura harenae</name>
    <dbReference type="NCBI Taxonomy" id="2483351"/>
    <lineage>
        <taxon>Bacteria</taxon>
        <taxon>Bacillati</taxon>
        <taxon>Actinomycetota</taxon>
        <taxon>Actinomycetes</taxon>
        <taxon>Streptosporangiales</taxon>
        <taxon>Thermomonosporaceae</taxon>
        <taxon>Actinomadura</taxon>
    </lineage>
</organism>
<gene>
    <name evidence="2" type="ORF">EBO15_31440</name>
</gene>
<sequence length="295" mass="33667">MPGRPKHNERCENAERPKCRCTGCGGSRHGWQGAINIASDASGERLAKLVDATDKGWCAALRPRNKRTFPNGEPRPPIRSEQQAAIESARADVVAWLHRSPDRLAELKKAGEPFDWERNDDVREFVETHVVPALEHKFGPERVKQFQAHAVATHFWCELLAQIARVLSELKENYEKAKEEVKTALTSGVMNTLPTWELLQPYEDMIKASVDVVWRSVEQAPRAVGLPGPEDLFELIWPIRVLALLMCKDPSEHPAVREHCLNPVMRWGEVRMREEVKARLRWSFPEEWLPPTNTP</sequence>
<dbReference type="EMBL" id="RFFG01000077">
    <property type="protein sequence ID" value="RMI38891.1"/>
    <property type="molecule type" value="Genomic_DNA"/>
</dbReference>
<dbReference type="RefSeq" id="WP_122198102.1">
    <property type="nucleotide sequence ID" value="NZ_JBHSKC010000036.1"/>
</dbReference>
<keyword evidence="1" id="KW-0175">Coiled coil</keyword>
<dbReference type="Proteomes" id="UP000282674">
    <property type="component" value="Unassembled WGS sequence"/>
</dbReference>
<evidence type="ECO:0000313" key="3">
    <source>
        <dbReference type="Proteomes" id="UP000282674"/>
    </source>
</evidence>
<dbReference type="OrthoDB" id="5147336at2"/>
<feature type="coiled-coil region" evidence="1">
    <location>
        <begin position="160"/>
        <end position="187"/>
    </location>
</feature>